<organism evidence="5">
    <name type="scientific">Phallusia mammillata</name>
    <dbReference type="NCBI Taxonomy" id="59560"/>
    <lineage>
        <taxon>Eukaryota</taxon>
        <taxon>Metazoa</taxon>
        <taxon>Chordata</taxon>
        <taxon>Tunicata</taxon>
        <taxon>Ascidiacea</taxon>
        <taxon>Phlebobranchia</taxon>
        <taxon>Ascidiidae</taxon>
        <taxon>Phallusia</taxon>
    </lineage>
</organism>
<evidence type="ECO:0000256" key="3">
    <source>
        <dbReference type="SAM" id="SignalP"/>
    </source>
</evidence>
<dbReference type="InterPro" id="IPR051368">
    <property type="entry name" value="SerProtInhib-TIL_Domain"/>
</dbReference>
<feature type="domain" description="EGF-like" evidence="4">
    <location>
        <begin position="595"/>
        <end position="636"/>
    </location>
</feature>
<feature type="domain" description="EGF-like" evidence="4">
    <location>
        <begin position="323"/>
        <end position="357"/>
    </location>
</feature>
<reference evidence="5" key="1">
    <citation type="submission" date="2020-04" db="EMBL/GenBank/DDBJ databases">
        <authorList>
            <person name="Neveu A P."/>
        </authorList>
    </citation>
    <scope>NUCLEOTIDE SEQUENCE</scope>
    <source>
        <tissue evidence="5">Whole embryo</tissue>
    </source>
</reference>
<dbReference type="PANTHER" id="PTHR23259:SF70">
    <property type="entry name" value="ACCESSORY GLAND PROTEIN ACP62F-RELATED"/>
    <property type="match status" value="1"/>
</dbReference>
<dbReference type="SUPFAM" id="SSF57567">
    <property type="entry name" value="Serine protease inhibitors"/>
    <property type="match status" value="9"/>
</dbReference>
<sequence length="709" mass="77456">MVKILSLAVVLLCAYVAATSASTPTHPQPSLFDRICPSNQRYHQCKPCYWDCKDRYSKRPCLAICKPGCACPVNSYWDGNYCVKPSNCPATHICPGNQVYYGFCQRPCHYTCDQANQNNACAAVCRPAGCACPSGTFWNGERCVTRRQCNPCPPGVPYHHCLKDPCDDAVCHRYPNAECRANYCGGCKAEFYANNKLIKDCGCPGNQIFYKRCKPCPKHCDHIDNPVFCRQACAPGCGCPANTYWNGKNCVSRDQCLCPANQIYYPECKPCQATCDNPHPICPAICKPGCGCPEGQVLSGLKCVKRSQCGCPANQIYYSGCKPCQSSCDNPHPVCPAVCLPGCGCPRGLTLKGKRCIRPENCGPCPPGVPVVNCLVDPCQFATCPRFPQARCVSNYCGGCNHDFYIGDKKIPKEKCECESNQIYYPGCKPCQSTCENPNPVCTLDCRPGCACRKGLTLKGKKCVLPRQCGPCPPGVPQVQCVIDPCEVNTCPRFPEAECRANFCGGCNAEFFLNGKQIPDEKCHCRSSLNEEFSTCAPPCDATCEEPRKLCSLQERCTRRCACRTGYVRNSKNVCIPLSKCPKKCNSALNERFRACAAPCDATCKNLLKPCSLLKKCTARCACSPGYVRNDKNVCVRTSQCRKCPYNQVYKTCVKCVPKCPGPIAYPAVCLPTPLLSYPCSGGCTCPFPLFKSLSGKCVKIGECPLLKG</sequence>
<dbReference type="GO" id="GO:0030414">
    <property type="term" value="F:peptidase inhibitor activity"/>
    <property type="evidence" value="ECO:0007669"/>
    <property type="project" value="UniProtKB-KW"/>
</dbReference>
<dbReference type="InterPro" id="IPR002919">
    <property type="entry name" value="TIL_dom"/>
</dbReference>
<feature type="domain" description="EGF-like" evidence="4">
    <location>
        <begin position="430"/>
        <end position="464"/>
    </location>
</feature>
<evidence type="ECO:0000256" key="1">
    <source>
        <dbReference type="ARBA" id="ARBA00022690"/>
    </source>
</evidence>
<proteinExistence type="evidence at transcript level"/>
<evidence type="ECO:0000259" key="4">
    <source>
        <dbReference type="SMART" id="SM00181"/>
    </source>
</evidence>
<evidence type="ECO:0000256" key="2">
    <source>
        <dbReference type="ARBA" id="ARBA00023157"/>
    </source>
</evidence>
<feature type="chain" id="PRO_5026260526" evidence="3">
    <location>
        <begin position="22"/>
        <end position="709"/>
    </location>
</feature>
<dbReference type="EMBL" id="LR791981">
    <property type="protein sequence ID" value="CAB3267843.1"/>
    <property type="molecule type" value="mRNA"/>
</dbReference>
<dbReference type="CDD" id="cd19941">
    <property type="entry name" value="TIL"/>
    <property type="match status" value="7"/>
</dbReference>
<protein>
    <submittedName>
        <fullName evidence="5">Zonadhesin</fullName>
    </submittedName>
</protein>
<dbReference type="Gene3D" id="2.10.25.10">
    <property type="entry name" value="Laminin"/>
    <property type="match status" value="9"/>
</dbReference>
<feature type="domain" description="EGF-like" evidence="4">
    <location>
        <begin position="373"/>
        <end position="417"/>
    </location>
</feature>
<keyword evidence="1" id="KW-0646">Protease inhibitor</keyword>
<dbReference type="Pfam" id="PF01826">
    <property type="entry name" value="TIL"/>
    <property type="match status" value="8"/>
</dbReference>
<keyword evidence="2" id="KW-1015">Disulfide bond</keyword>
<feature type="domain" description="EGF-like" evidence="4">
    <location>
        <begin position="535"/>
        <end position="576"/>
    </location>
</feature>
<accession>A0A6F9DXU9</accession>
<name>A0A6F9DXU9_9ASCI</name>
<dbReference type="PANTHER" id="PTHR23259">
    <property type="entry name" value="RIDDLE"/>
    <property type="match status" value="1"/>
</dbReference>
<feature type="signal peptide" evidence="3">
    <location>
        <begin position="1"/>
        <end position="21"/>
    </location>
</feature>
<dbReference type="InterPro" id="IPR000742">
    <property type="entry name" value="EGF"/>
</dbReference>
<dbReference type="InterPro" id="IPR036084">
    <property type="entry name" value="Ser_inhib-like_sf"/>
</dbReference>
<gene>
    <name evidence="5" type="primary">Zan-001</name>
</gene>
<dbReference type="AlphaFoldDB" id="A0A6F9DXU9"/>
<evidence type="ECO:0000313" key="5">
    <source>
        <dbReference type="EMBL" id="CAB3267843.1"/>
    </source>
</evidence>
<dbReference type="SMART" id="SM00181">
    <property type="entry name" value="EGF"/>
    <property type="match status" value="6"/>
</dbReference>
<feature type="domain" description="EGF-like" evidence="4">
    <location>
        <begin position="270"/>
        <end position="304"/>
    </location>
</feature>
<keyword evidence="3" id="KW-0732">Signal</keyword>